<feature type="transmembrane region" description="Helical" evidence="6">
    <location>
        <begin position="216"/>
        <end position="235"/>
    </location>
</feature>
<evidence type="ECO:0000313" key="10">
    <source>
        <dbReference type="Proteomes" id="UP000325113"/>
    </source>
</evidence>
<dbReference type="GO" id="GO:0016020">
    <property type="term" value="C:membrane"/>
    <property type="evidence" value="ECO:0007669"/>
    <property type="project" value="UniProtKB-SubCell"/>
</dbReference>
<evidence type="ECO:0000256" key="2">
    <source>
        <dbReference type="ARBA" id="ARBA00022692"/>
    </source>
</evidence>
<feature type="transmembrane region" description="Helical" evidence="6">
    <location>
        <begin position="87"/>
        <end position="104"/>
    </location>
</feature>
<proteinExistence type="predicted"/>
<dbReference type="PANTHER" id="PTHR23423">
    <property type="entry name" value="ORGANIC SOLUTE TRANSPORTER-RELATED"/>
    <property type="match status" value="1"/>
</dbReference>
<feature type="transmembrane region" description="Helical" evidence="6">
    <location>
        <begin position="15"/>
        <end position="37"/>
    </location>
</feature>
<feature type="transmembrane region" description="Helical" evidence="6">
    <location>
        <begin position="247"/>
        <end position="265"/>
    </location>
</feature>
<feature type="transmembrane region" description="Helical" evidence="6">
    <location>
        <begin position="58"/>
        <end position="81"/>
    </location>
</feature>
<comment type="subcellular location">
    <subcellularLocation>
        <location evidence="1">Membrane</location>
        <topology evidence="1">Multi-pass membrane protein</topology>
    </subcellularLocation>
</comment>
<keyword evidence="4 6" id="KW-0472">Membrane</keyword>
<feature type="compositionally biased region" description="Gly residues" evidence="5">
    <location>
        <begin position="498"/>
        <end position="508"/>
    </location>
</feature>
<dbReference type="OMA" id="SDAWMAG"/>
<accession>A0A5A8C0I6</accession>
<dbReference type="InterPro" id="IPR005178">
    <property type="entry name" value="Ostalpha/TMEM184C"/>
</dbReference>
<keyword evidence="3 6" id="KW-1133">Transmembrane helix</keyword>
<name>A0A5A8C0I6_CAFRO</name>
<evidence type="ECO:0000256" key="5">
    <source>
        <dbReference type="SAM" id="MobiDB-lite"/>
    </source>
</evidence>
<evidence type="ECO:0000256" key="4">
    <source>
        <dbReference type="ARBA" id="ARBA00023136"/>
    </source>
</evidence>
<dbReference type="EMBL" id="VLTN01000052">
    <property type="protein sequence ID" value="KAA0148541.1"/>
    <property type="molecule type" value="Genomic_DNA"/>
</dbReference>
<reference evidence="9 10" key="1">
    <citation type="submission" date="2019-07" db="EMBL/GenBank/DDBJ databases">
        <title>Genomes of Cafeteria roenbergensis.</title>
        <authorList>
            <person name="Fischer M.G."/>
            <person name="Hackl T."/>
            <person name="Roman M."/>
        </authorList>
    </citation>
    <scope>NUCLEOTIDE SEQUENCE [LARGE SCALE GENOMIC DNA]</scope>
    <source>
        <strain evidence="8 9">BVI</strain>
        <strain evidence="7 10">Cflag</strain>
    </source>
</reference>
<feature type="transmembrane region" description="Helical" evidence="6">
    <location>
        <begin position="175"/>
        <end position="196"/>
    </location>
</feature>
<dbReference type="SMART" id="SM01417">
    <property type="entry name" value="Solute_trans_a"/>
    <property type="match status" value="1"/>
</dbReference>
<keyword evidence="9" id="KW-1185">Reference proteome</keyword>
<evidence type="ECO:0000313" key="7">
    <source>
        <dbReference type="EMBL" id="KAA0146542.1"/>
    </source>
</evidence>
<sequence>MSEGAGDATPFVESALAVALGGVICTEAVVVSVALIVRHLQKLSRPDLQYPIARMVMLVPVYSIASQIALTSGLVAAQAAATIRDVYEAYAVYLFFVLVVDYAGGEAAVVSKWGSGSEGTVGHVWPLSYCCGRVPLDAGFLRFCRRMMVQFVFTKLLAAILSLVMLAAGEFENDVFQWVLFTWYTLSYTAALYYLFMFYLGLKGQLRGLRPGAKFLVLKSAVFATYYIGLIIRGLPGLGGGPEKWDAFVTVMCMGLLAPAFWAAFGSAEFGVGGAASISIAHAATAEEEGHDCGVLTRRAWGLCDVAGLCRDALNQFDGQRSAYVMQGDSLEGQAERAAHIRRIGDAAAAADAASGAGDPSGRARGAIGSGYGVGGGGAAAVPLSSTGHGSAGYSSAGYNSTPLAEGGPDDADIGDGGSDAWMAGSLLTPADSGPAGGFGAPSWRTGASAELPRGPEATEPSGQSGAGPGATAAAAAAATGAGQPGAQPPGRASGGSSVLGGSGGGTTGRFADVIHEASSVRASKHGTSALPGYGTG</sequence>
<evidence type="ECO:0000313" key="8">
    <source>
        <dbReference type="EMBL" id="KAA0148541.1"/>
    </source>
</evidence>
<dbReference type="AlphaFoldDB" id="A0A5A8C0I6"/>
<protein>
    <submittedName>
        <fullName evidence="7">Uncharacterized protein</fullName>
    </submittedName>
</protein>
<evidence type="ECO:0000256" key="3">
    <source>
        <dbReference type="ARBA" id="ARBA00022989"/>
    </source>
</evidence>
<feature type="compositionally biased region" description="Low complexity" evidence="5">
    <location>
        <begin position="470"/>
        <end position="497"/>
    </location>
</feature>
<feature type="region of interest" description="Disordered" evidence="5">
    <location>
        <begin position="402"/>
        <end position="537"/>
    </location>
</feature>
<dbReference type="EMBL" id="VLTM01000183">
    <property type="protein sequence ID" value="KAA0146542.1"/>
    <property type="molecule type" value="Genomic_DNA"/>
</dbReference>
<dbReference type="Proteomes" id="UP000323011">
    <property type="component" value="Unassembled WGS sequence"/>
</dbReference>
<comment type="caution">
    <text evidence="7">The sequence shown here is derived from an EMBL/GenBank/DDBJ whole genome shotgun (WGS) entry which is preliminary data.</text>
</comment>
<keyword evidence="2 6" id="KW-0812">Transmembrane</keyword>
<feature type="transmembrane region" description="Helical" evidence="6">
    <location>
        <begin position="151"/>
        <end position="169"/>
    </location>
</feature>
<evidence type="ECO:0000256" key="6">
    <source>
        <dbReference type="SAM" id="Phobius"/>
    </source>
</evidence>
<evidence type="ECO:0000256" key="1">
    <source>
        <dbReference type="ARBA" id="ARBA00004141"/>
    </source>
</evidence>
<gene>
    <name evidence="8" type="ORF">FNF29_06599</name>
    <name evidence="7" type="ORF">FNF31_07758</name>
</gene>
<dbReference type="Proteomes" id="UP000325113">
    <property type="component" value="Unassembled WGS sequence"/>
</dbReference>
<dbReference type="Pfam" id="PF03619">
    <property type="entry name" value="Solute_trans_a"/>
    <property type="match status" value="1"/>
</dbReference>
<evidence type="ECO:0000313" key="9">
    <source>
        <dbReference type="Proteomes" id="UP000323011"/>
    </source>
</evidence>
<organism evidence="7 10">
    <name type="scientific">Cafeteria roenbergensis</name>
    <name type="common">Marine flagellate</name>
    <dbReference type="NCBI Taxonomy" id="33653"/>
    <lineage>
        <taxon>Eukaryota</taxon>
        <taxon>Sar</taxon>
        <taxon>Stramenopiles</taxon>
        <taxon>Bigyra</taxon>
        <taxon>Opalozoa</taxon>
        <taxon>Bicosoecida</taxon>
        <taxon>Cafeteriaceae</taxon>
        <taxon>Cafeteria</taxon>
    </lineage>
</organism>